<reference evidence="2 3" key="1">
    <citation type="journal article" date="2018" name="Arch. Microbiol.">
        <title>New insights into the metabolic potential of the phototrophic purple bacterium Rhodopila globiformis DSM 161(T) from its draft genome sequence and evidence for a vanadium-dependent nitrogenase.</title>
        <authorList>
            <person name="Imhoff J.F."/>
            <person name="Rahn T."/>
            <person name="Kunzel S."/>
            <person name="Neulinger S.C."/>
        </authorList>
    </citation>
    <scope>NUCLEOTIDE SEQUENCE [LARGE SCALE GENOMIC DNA]</scope>
    <source>
        <strain evidence="2 3">DSM 16996</strain>
    </source>
</reference>
<dbReference type="InterPro" id="IPR007024">
    <property type="entry name" value="BLUF_domain"/>
</dbReference>
<dbReference type="EMBL" id="NHSJ01000087">
    <property type="protein sequence ID" value="PPQ29814.1"/>
    <property type="molecule type" value="Genomic_DNA"/>
</dbReference>
<dbReference type="SMART" id="SM01034">
    <property type="entry name" value="BLUF"/>
    <property type="match status" value="1"/>
</dbReference>
<keyword evidence="3" id="KW-1185">Reference proteome</keyword>
<gene>
    <name evidence="2" type="ORF">CCR94_14300</name>
</gene>
<protein>
    <recommendedName>
        <fullName evidence="1">BLUF domain-containing protein</fullName>
    </recommendedName>
</protein>
<sequence length="150" mass="16322">MERAVSSAESYGELVQIIYSSRSLLAGTTAEIAAGIADILAVSHRNNARDDVTGALFFNGRSFAQTLEGKSLAVADCYAHILKDKRHTDIRLLRHEYVTARCFEGWAMAYVEGPCGLGFTISPGFLHATVAKNDEAAAVLELMRHVMAYP</sequence>
<dbReference type="InterPro" id="IPR036046">
    <property type="entry name" value="Acylphosphatase-like_dom_sf"/>
</dbReference>
<evidence type="ECO:0000313" key="2">
    <source>
        <dbReference type="EMBL" id="PPQ29814.1"/>
    </source>
</evidence>
<evidence type="ECO:0000313" key="3">
    <source>
        <dbReference type="Proteomes" id="UP000239089"/>
    </source>
</evidence>
<dbReference type="Pfam" id="PF04940">
    <property type="entry name" value="BLUF"/>
    <property type="match status" value="1"/>
</dbReference>
<comment type="caution">
    <text evidence="2">The sequence shown here is derived from an EMBL/GenBank/DDBJ whole genome shotgun (WGS) entry which is preliminary data.</text>
</comment>
<proteinExistence type="predicted"/>
<organism evidence="2 3">
    <name type="scientific">Rhodoblastus sphagnicola</name>
    <dbReference type="NCBI Taxonomy" id="333368"/>
    <lineage>
        <taxon>Bacteria</taxon>
        <taxon>Pseudomonadati</taxon>
        <taxon>Pseudomonadota</taxon>
        <taxon>Alphaproteobacteria</taxon>
        <taxon>Hyphomicrobiales</taxon>
        <taxon>Rhodoblastaceae</taxon>
        <taxon>Rhodoblastus</taxon>
    </lineage>
</organism>
<dbReference type="GO" id="GO:0071949">
    <property type="term" value="F:FAD binding"/>
    <property type="evidence" value="ECO:0007669"/>
    <property type="project" value="InterPro"/>
</dbReference>
<dbReference type="PROSITE" id="PS50925">
    <property type="entry name" value="BLUF"/>
    <property type="match status" value="1"/>
</dbReference>
<feature type="domain" description="BLUF" evidence="1">
    <location>
        <begin position="14"/>
        <end position="109"/>
    </location>
</feature>
<dbReference type="Proteomes" id="UP000239089">
    <property type="component" value="Unassembled WGS sequence"/>
</dbReference>
<dbReference type="Gene3D" id="3.30.70.100">
    <property type="match status" value="1"/>
</dbReference>
<accession>A0A2S6N5C3</accession>
<dbReference type="AlphaFoldDB" id="A0A2S6N5C3"/>
<dbReference type="SUPFAM" id="SSF54975">
    <property type="entry name" value="Acylphosphatase/BLUF domain-like"/>
    <property type="match status" value="1"/>
</dbReference>
<name>A0A2S6N5C3_9HYPH</name>
<evidence type="ECO:0000259" key="1">
    <source>
        <dbReference type="PROSITE" id="PS50925"/>
    </source>
</evidence>
<dbReference type="GO" id="GO:0009882">
    <property type="term" value="F:blue light photoreceptor activity"/>
    <property type="evidence" value="ECO:0007669"/>
    <property type="project" value="InterPro"/>
</dbReference>